<keyword evidence="1" id="KW-0812">Transmembrane</keyword>
<evidence type="ECO:0000313" key="4">
    <source>
        <dbReference type="Proteomes" id="UP000001107"/>
    </source>
</evidence>
<dbReference type="STRING" id="406327.Mevan_0193"/>
<dbReference type="InterPro" id="IPR002881">
    <property type="entry name" value="DUF58"/>
</dbReference>
<feature type="domain" description="DUF58" evidence="2">
    <location>
        <begin position="188"/>
        <end position="280"/>
    </location>
</feature>
<dbReference type="KEGG" id="mvn:Mevan_0193"/>
<protein>
    <recommendedName>
        <fullName evidence="2">DUF58 domain-containing protein</fullName>
    </recommendedName>
</protein>
<keyword evidence="1" id="KW-0472">Membrane</keyword>
<evidence type="ECO:0000259" key="2">
    <source>
        <dbReference type="Pfam" id="PF01882"/>
    </source>
</evidence>
<name>A6UNN1_METVS</name>
<dbReference type="PANTHER" id="PTHR34351">
    <property type="entry name" value="SLR1927 PROTEIN-RELATED"/>
    <property type="match status" value="1"/>
</dbReference>
<feature type="transmembrane region" description="Helical" evidence="1">
    <location>
        <begin position="20"/>
        <end position="40"/>
    </location>
</feature>
<keyword evidence="4" id="KW-1185">Reference proteome</keyword>
<sequence length="432" mass="50090">MQKNSFLSYFSLLLFFEGYLLSNVVPILFGIFILLFLIALKLSFNPKFETEVFFDNLEVTENETIKIKVNIDLKNYSNLNYIFKIIPENENFNFEIVNNGLNGDLYSIDIFLKPKLRGSFLIKNLKLKVLDNFQIFEKEFEILINKEITVYPSNESIFKGIKADKNIKLSKDALSSKFGIKTSEFDHLRDYTLGDQFKQINWKASLKMGRLISKEFLNEIDGEITILLDVSKNFLKDFKGGTLKTDYISILTFQIAYFIIKNNKPINIIFFDDSGPLMVKNNVKTKDELKKCLSGILIPSKGSPYIQLAADKNNIKNSFLNILKPFLKESPEKFLSVLKLVCQNSSVILITDTKRTYEIINLQKELMKKKSNLFLVSPNPYLFGYNLDFEKIYETYKNYTLREKNILKLNKICPAIDVGPKDLTDEILEEFK</sequence>
<dbReference type="OrthoDB" id="3263at2157"/>
<dbReference type="RefSeq" id="WP_011972007.1">
    <property type="nucleotide sequence ID" value="NC_009634.1"/>
</dbReference>
<dbReference type="AlphaFoldDB" id="A6UNN1"/>
<dbReference type="Proteomes" id="UP000001107">
    <property type="component" value="Chromosome"/>
</dbReference>
<keyword evidence="1" id="KW-1133">Transmembrane helix</keyword>
<dbReference type="Pfam" id="PF01882">
    <property type="entry name" value="DUF58"/>
    <property type="match status" value="1"/>
</dbReference>
<evidence type="ECO:0000256" key="1">
    <source>
        <dbReference type="SAM" id="Phobius"/>
    </source>
</evidence>
<organism evidence="3 4">
    <name type="scientific">Methanococcus vannielii (strain ATCC 35089 / DSM 1224 / JCM 13029 / OCM 148 / SB)</name>
    <dbReference type="NCBI Taxonomy" id="406327"/>
    <lineage>
        <taxon>Archaea</taxon>
        <taxon>Methanobacteriati</taxon>
        <taxon>Methanobacteriota</taxon>
        <taxon>Methanomada group</taxon>
        <taxon>Methanococci</taxon>
        <taxon>Methanococcales</taxon>
        <taxon>Methanococcaceae</taxon>
        <taxon>Methanococcus</taxon>
    </lineage>
</organism>
<gene>
    <name evidence="3" type="ordered locus">Mevan_0193</name>
</gene>
<dbReference type="HOGENOM" id="CLU_052301_0_0_2"/>
<proteinExistence type="predicted"/>
<dbReference type="EMBL" id="CP000742">
    <property type="protein sequence ID" value="ABR54103.1"/>
    <property type="molecule type" value="Genomic_DNA"/>
</dbReference>
<dbReference type="eggNOG" id="arCOG02742">
    <property type="taxonomic scope" value="Archaea"/>
</dbReference>
<accession>A6UNN1</accession>
<evidence type="ECO:0000313" key="3">
    <source>
        <dbReference type="EMBL" id="ABR54103.1"/>
    </source>
</evidence>
<reference evidence="3" key="1">
    <citation type="submission" date="2007-06" db="EMBL/GenBank/DDBJ databases">
        <title>Complete sequence of Methanococcus vannielii SB.</title>
        <authorList>
            <consortium name="US DOE Joint Genome Institute"/>
            <person name="Copeland A."/>
            <person name="Lucas S."/>
            <person name="Lapidus A."/>
            <person name="Barry K."/>
            <person name="Glavina del Rio T."/>
            <person name="Dalin E."/>
            <person name="Tice H."/>
            <person name="Pitluck S."/>
            <person name="Chain P."/>
            <person name="Malfatti S."/>
            <person name="Shin M."/>
            <person name="Vergez L."/>
            <person name="Schmutz J."/>
            <person name="Larimer F."/>
            <person name="Land M."/>
            <person name="Hauser L."/>
            <person name="Kyrpides N."/>
            <person name="Anderson I."/>
            <person name="Sieprawska-Lupa M."/>
            <person name="Whitman W.B."/>
            <person name="Richardson P."/>
        </authorList>
    </citation>
    <scope>NUCLEOTIDE SEQUENCE [LARGE SCALE GENOMIC DNA]</scope>
    <source>
        <strain evidence="3">SB</strain>
    </source>
</reference>
<dbReference type="GeneID" id="5325076"/>